<sequence>MIPELIHAGDPKCCPIPRDSPNRNDPDSSKIRAINATEKCSPLYSQSSQAQEMMKSETTIGKYTYISIPFSRFCSCFGAYICLHAFPRAKWSCPPSYLIFTFTSYKKKKIALKYEFSDFKNWNWFFLPIDPPDPSSQAQEMMKSETTIGKYTYISIPFSRFCSCFGAYICLHAFPRAKWSCPPSYLIFTFTSYKKKKIALKYEFSDFKNWNWFFLPIDPPDPVIRCEITGKGREKDHFSISSLIFFRDETDDETIARLGKQKLWSESPVVKPEFVKEADKETICKKALPHDPRLIFPSFSRVTCKNDSVSKESDKYDMSSKAQKMLKGEDFVELSHLSIPFPLRSIMKGAYICVNRNCSSPSLLFTFTSFNGKKTSKKYEFTRPKHLYEWYYLPIDLPHIVSCEIEGKGIWNAEHECRRFYFYPIAFVMPEVAIAGPDRFFLLPWEHSKDEEEKDTIHL</sequence>
<gene>
    <name evidence="1" type="ORF">ADUPG1_007357</name>
</gene>
<protein>
    <submittedName>
        <fullName evidence="1">Uncharacterized protein</fullName>
    </submittedName>
</protein>
<keyword evidence="2" id="KW-1185">Reference proteome</keyword>
<organism evidence="1 2">
    <name type="scientific">Aduncisulcus paluster</name>
    <dbReference type="NCBI Taxonomy" id="2918883"/>
    <lineage>
        <taxon>Eukaryota</taxon>
        <taxon>Metamonada</taxon>
        <taxon>Carpediemonas-like organisms</taxon>
        <taxon>Aduncisulcus</taxon>
    </lineage>
</organism>
<evidence type="ECO:0000313" key="1">
    <source>
        <dbReference type="EMBL" id="GKT33456.1"/>
    </source>
</evidence>
<accession>A0ABQ5KNF5</accession>
<dbReference type="Proteomes" id="UP001057375">
    <property type="component" value="Unassembled WGS sequence"/>
</dbReference>
<reference evidence="1" key="1">
    <citation type="submission" date="2022-03" db="EMBL/GenBank/DDBJ databases">
        <title>Draft genome sequence of Aduncisulcus paluster, a free-living microaerophilic Fornicata.</title>
        <authorList>
            <person name="Yuyama I."/>
            <person name="Kume K."/>
            <person name="Tamura T."/>
            <person name="Inagaki Y."/>
            <person name="Hashimoto T."/>
        </authorList>
    </citation>
    <scope>NUCLEOTIDE SEQUENCE</scope>
    <source>
        <strain evidence="1">NY0171</strain>
    </source>
</reference>
<comment type="caution">
    <text evidence="1">The sequence shown here is derived from an EMBL/GenBank/DDBJ whole genome shotgun (WGS) entry which is preliminary data.</text>
</comment>
<name>A0ABQ5KNF5_9EUKA</name>
<dbReference type="EMBL" id="BQXS01010266">
    <property type="protein sequence ID" value="GKT33456.1"/>
    <property type="molecule type" value="Genomic_DNA"/>
</dbReference>
<proteinExistence type="predicted"/>
<evidence type="ECO:0000313" key="2">
    <source>
        <dbReference type="Proteomes" id="UP001057375"/>
    </source>
</evidence>